<evidence type="ECO:0000313" key="4">
    <source>
        <dbReference type="EMBL" id="EAS49374.1"/>
    </source>
</evidence>
<gene>
    <name evidence="4" type="ORF">SI859A1_02977</name>
</gene>
<dbReference type="BioCyc" id="AURANTIMONAS:SI859A1_02977-MONOMER"/>
<dbReference type="PROSITE" id="PS50889">
    <property type="entry name" value="S4"/>
    <property type="match status" value="1"/>
</dbReference>
<comment type="caution">
    <text evidence="4">The sequence shown here is derived from an EMBL/GenBank/DDBJ whole genome shotgun (WGS) entry which is preliminary data.</text>
</comment>
<dbReference type="Pfam" id="PF01479">
    <property type="entry name" value="S4"/>
    <property type="match status" value="1"/>
</dbReference>
<protein>
    <submittedName>
        <fullName evidence="4">RNA-binding S4 domain protein</fullName>
    </submittedName>
</protein>
<feature type="compositionally biased region" description="Basic and acidic residues" evidence="2">
    <location>
        <begin position="104"/>
        <end position="113"/>
    </location>
</feature>
<dbReference type="InterPro" id="IPR002942">
    <property type="entry name" value="S4_RNA-bd"/>
</dbReference>
<feature type="domain" description="RNA-binding S4" evidence="3">
    <location>
        <begin position="18"/>
        <end position="79"/>
    </location>
</feature>
<keyword evidence="1" id="KW-0694">RNA-binding</keyword>
<evidence type="ECO:0000256" key="1">
    <source>
        <dbReference type="PROSITE-ProRule" id="PRU00182"/>
    </source>
</evidence>
<dbReference type="SMART" id="SM00363">
    <property type="entry name" value="S4"/>
    <property type="match status" value="1"/>
</dbReference>
<evidence type="ECO:0000259" key="3">
    <source>
        <dbReference type="SMART" id="SM00363"/>
    </source>
</evidence>
<dbReference type="SUPFAM" id="SSF55174">
    <property type="entry name" value="Alpha-L RNA-binding motif"/>
    <property type="match status" value="1"/>
</dbReference>
<dbReference type="GO" id="GO:0003723">
    <property type="term" value="F:RNA binding"/>
    <property type="evidence" value="ECO:0007669"/>
    <property type="project" value="UniProtKB-KW"/>
</dbReference>
<reference evidence="4 5" key="1">
    <citation type="journal article" date="2008" name="Appl. Environ. Microbiol.">
        <title>Genomic insights into Mn(II) oxidation by the marine alphaproteobacterium Aurantimonas sp. strain SI85-9A1.</title>
        <authorList>
            <person name="Dick G.J."/>
            <person name="Podell S."/>
            <person name="Johnson H.A."/>
            <person name="Rivera-Espinoza Y."/>
            <person name="Bernier-Latmani R."/>
            <person name="McCarthy J.K."/>
            <person name="Torpey J.W."/>
            <person name="Clement B.G."/>
            <person name="Gaasterland T."/>
            <person name="Tebo B.M."/>
        </authorList>
    </citation>
    <scope>NUCLEOTIDE SEQUENCE [LARGE SCALE GENOMIC DNA]</scope>
    <source>
        <strain evidence="4 5">SI85-9A1</strain>
    </source>
</reference>
<keyword evidence="5" id="KW-1185">Reference proteome</keyword>
<evidence type="ECO:0000256" key="2">
    <source>
        <dbReference type="SAM" id="MobiDB-lite"/>
    </source>
</evidence>
<dbReference type="EMBL" id="AAPJ01000005">
    <property type="protein sequence ID" value="EAS49374.1"/>
    <property type="molecule type" value="Genomic_DNA"/>
</dbReference>
<proteinExistence type="predicted"/>
<evidence type="ECO:0000313" key="5">
    <source>
        <dbReference type="Proteomes" id="UP000000321"/>
    </source>
</evidence>
<organism evidence="4 5">
    <name type="scientific">Aurantimonas manganoxydans (strain ATCC BAA-1229 / DSM 21871 / SI85-9A1)</name>
    <dbReference type="NCBI Taxonomy" id="287752"/>
    <lineage>
        <taxon>Bacteria</taxon>
        <taxon>Pseudomonadati</taxon>
        <taxon>Pseudomonadota</taxon>
        <taxon>Alphaproteobacteria</taxon>
        <taxon>Hyphomicrobiales</taxon>
        <taxon>Aurantimonadaceae</taxon>
        <taxon>Aurantimonas</taxon>
    </lineage>
</organism>
<dbReference type="InterPro" id="IPR036986">
    <property type="entry name" value="S4_RNA-bd_sf"/>
</dbReference>
<name>Q1YG51_AURMS</name>
<accession>Q1YG51</accession>
<dbReference type="Gene3D" id="3.10.290.10">
    <property type="entry name" value="RNA-binding S4 domain"/>
    <property type="match status" value="1"/>
</dbReference>
<dbReference type="AlphaFoldDB" id="Q1YG51"/>
<feature type="compositionally biased region" description="Basic and acidic residues" evidence="2">
    <location>
        <begin position="133"/>
        <end position="143"/>
    </location>
</feature>
<dbReference type="CDD" id="cd00165">
    <property type="entry name" value="S4"/>
    <property type="match status" value="1"/>
</dbReference>
<feature type="region of interest" description="Disordered" evidence="2">
    <location>
        <begin position="97"/>
        <end position="143"/>
    </location>
</feature>
<sequence length="143" mass="15630">MASKRHAEPMAPAAPAGQRIDKWLFFARVVKSRSLAQKLVQAGGVRINGDKTDNAARAVRPGDTLTIARRDEILVLKIVDPGERRGPASEAATLYEDLSPTREAIAEQKEAAKGKAAPGYQPSARPPTKKERRAHERLRWDGA</sequence>
<dbReference type="HOGENOM" id="CLU_101003_2_0_5"/>
<dbReference type="Proteomes" id="UP000000321">
    <property type="component" value="Unassembled WGS sequence"/>
</dbReference>